<sequence>MPASVKGATTSLHVYTYNGNQPCGEDVPTIIFTVRLTAPRFLSMESSNKSTDEVSLHFRPEQEPNQSSTTVNDDSSLNSHHEPHGSATITDVQDVSTELSLNEKSPDLNAKKPTADWEHAHKVHRLKDRELEAGLKGRDLGVTWRNLNAEVPAADSAVNHNALSQFDLKHHWKKFRENPPKNRILIDSHGCVKPGEMLLVLGRPGSGCTTLLKLLANRRGAYTVNGDIRFGTMDHKEAEAYRGQIVMNTEEEIFFPTLTVGDTMDFATKNKVMFNRPSDLPTGKHYRQDMKEFLLESLGISHTADTKVGNEYVRGVSGGERKRVSIIECMATRGSIFCWDNSTRGLDASSALDWTKCIRTLTDTLGLASIVTLYQAGNGIYDLFDKVLVLDEGEEIYYGPMTEARPFLEDAGFVCRDGANVADYLTGVTVPTERAIRPGYEHSFPRTAREIRTLYEASPTFKQMVQEEEEYPTTAIAKENTEAFKESINLEKHKSLDKESIFTVSFYHQVLACIARQYQVIWNDKATFAIQQISSLIQALVVGSLFYDASATSTGLFLKSGSLFFAILYNGILTPMSEVVDSFTGRPVLIKHKHFAFFHPATFCFAQIVLDIPIALFQISVFSLILYFMTGLEMDGGKFFTYWIVLFAVTMCLTQMFRGIGALFATFDGASKISGFLVTALVVYAGYMIARPEMHMWFGWIFYVNPMAYAFEALAANEFHGKIIPCAATNLIPNGEGYLNTSHSACSGVPGAQISANFVTGDQYLSALSYSHTHIWRNFGIIWAFWAFNVFVTVVSTMHWNDSSESGSSLLIPYEKRHHHARATDEESQSGPQGATKSEEDNENLNLERNSSIFSWKDLTYTVKTPTGDRILLDKVYGWVEPGSLTALMGSSGAGKTTLLDVLAQRKTEGTIHGSILVDGRPLPISFQRSSGYCEQLDVHEPHATVREALEFSALLRQPNHIPQAEKLAYVETIINLLELHDISDTLIGEVGAGLNIEQRKRVTIGVELVSKPKILIFLDEPTSGLDGQSAFNTVRFLRRLADVGQAVLVTIHQPSAQLFSQFNNLLLLAKGGKMVYFGEIGQDGSCIKEYFGNLGAPCPPGTNPAEYMIDVVSGNILPGIEWHQKWLESPQHKYMASHLDELVSGAANKPPGFDEDNNEFATSLWTQIKLVTKRMGISMYRNTDYVNNKFVLHIILGLFNGFTFWSIGDSVTDLQLRLFVVYNVIFISPGVISQLQPLFIARREIYDAREKKSRMYSWKAFVTGLIVSEFPYLCLCAVLYFACCYYTVGFPVSSTRAGASFFVIWLYEFIYTGMGQAIAAYAPNATFAALANPLILGTIFACCGMLVPYGQITVFWRYWLYYLNPFTYVTGSLLVFGIWDTKVTCKENEFATFDPPSGQTCGAYLTSYLQGEGSRSNLVNPTATQSCQVCEYRSGNDYLYGLNLPKYLDGWRDAGIVVIFVISSYATVYLMMKLRTKASKKAE</sequence>
<comment type="caution">
    <text evidence="14">The sequence shown here is derived from an EMBL/GenBank/DDBJ whole genome shotgun (WGS) entry which is preliminary data.</text>
</comment>
<evidence type="ECO:0000256" key="5">
    <source>
        <dbReference type="ARBA" id="ARBA00022692"/>
    </source>
</evidence>
<dbReference type="Pfam" id="PF19055">
    <property type="entry name" value="ABC2_membrane_7"/>
    <property type="match status" value="1"/>
</dbReference>
<accession>A0A9W4J4R5</accession>
<dbReference type="SMART" id="SM00382">
    <property type="entry name" value="AAA"/>
    <property type="match status" value="2"/>
</dbReference>
<evidence type="ECO:0000313" key="15">
    <source>
        <dbReference type="Proteomes" id="UP001152592"/>
    </source>
</evidence>
<evidence type="ECO:0000259" key="13">
    <source>
        <dbReference type="PROSITE" id="PS50893"/>
    </source>
</evidence>
<dbReference type="InterPro" id="IPR003439">
    <property type="entry name" value="ABC_transporter-like_ATP-bd"/>
</dbReference>
<feature type="transmembrane region" description="Helical" evidence="12">
    <location>
        <begin position="640"/>
        <end position="667"/>
    </location>
</feature>
<keyword evidence="3" id="KW-0813">Transport</keyword>
<dbReference type="GO" id="GO:0005886">
    <property type="term" value="C:plasma membrane"/>
    <property type="evidence" value="ECO:0007669"/>
    <property type="project" value="UniProtKB-SubCell"/>
</dbReference>
<feature type="transmembrane region" description="Helical" evidence="12">
    <location>
        <begin position="1360"/>
        <end position="1380"/>
    </location>
</feature>
<dbReference type="InterPro" id="IPR034001">
    <property type="entry name" value="ABCG_PDR_1"/>
</dbReference>
<dbReference type="PANTHER" id="PTHR19241">
    <property type="entry name" value="ATP-BINDING CASSETTE TRANSPORTER"/>
    <property type="match status" value="1"/>
</dbReference>
<feature type="transmembrane region" description="Helical" evidence="12">
    <location>
        <begin position="779"/>
        <end position="800"/>
    </location>
</feature>
<feature type="transmembrane region" description="Helical" evidence="12">
    <location>
        <begin position="1328"/>
        <end position="1348"/>
    </location>
</feature>
<feature type="compositionally biased region" description="Basic and acidic residues" evidence="11">
    <location>
        <begin position="104"/>
        <end position="120"/>
    </location>
</feature>
<reference evidence="14" key="1">
    <citation type="submission" date="2021-07" db="EMBL/GenBank/DDBJ databases">
        <authorList>
            <person name="Branca A.L. A."/>
        </authorList>
    </citation>
    <scope>NUCLEOTIDE SEQUENCE</scope>
</reference>
<evidence type="ECO:0000256" key="1">
    <source>
        <dbReference type="ARBA" id="ARBA00004651"/>
    </source>
</evidence>
<evidence type="ECO:0000256" key="11">
    <source>
        <dbReference type="SAM" id="MobiDB-lite"/>
    </source>
</evidence>
<evidence type="ECO:0000256" key="7">
    <source>
        <dbReference type="ARBA" id="ARBA00022840"/>
    </source>
</evidence>
<dbReference type="EMBL" id="CAJVPD010000222">
    <property type="protein sequence ID" value="CAG8371006.1"/>
    <property type="molecule type" value="Genomic_DNA"/>
</dbReference>
<dbReference type="InterPro" id="IPR013525">
    <property type="entry name" value="ABC2_TM"/>
</dbReference>
<feature type="transmembrane region" description="Helical" evidence="12">
    <location>
        <begin position="1301"/>
        <end position="1322"/>
    </location>
</feature>
<feature type="transmembrane region" description="Helical" evidence="12">
    <location>
        <begin position="1261"/>
        <end position="1289"/>
    </location>
</feature>
<feature type="compositionally biased region" description="Polar residues" evidence="11">
    <location>
        <begin position="63"/>
        <end position="78"/>
    </location>
</feature>
<keyword evidence="4" id="KW-1003">Cell membrane</keyword>
<dbReference type="SUPFAM" id="SSF52540">
    <property type="entry name" value="P-loop containing nucleoside triphosphate hydrolases"/>
    <property type="match status" value="2"/>
</dbReference>
<feature type="region of interest" description="Disordered" evidence="11">
    <location>
        <begin position="45"/>
        <end position="121"/>
    </location>
</feature>
<dbReference type="InterPro" id="IPR003593">
    <property type="entry name" value="AAA+_ATPase"/>
</dbReference>
<feature type="transmembrane region" description="Helical" evidence="12">
    <location>
        <begin position="1191"/>
        <end position="1208"/>
    </location>
</feature>
<protein>
    <recommendedName>
        <fullName evidence="13">ABC transporter domain-containing protein</fullName>
    </recommendedName>
</protein>
<dbReference type="PROSITE" id="PS50893">
    <property type="entry name" value="ABC_TRANSPORTER_2"/>
    <property type="match status" value="2"/>
</dbReference>
<keyword evidence="10" id="KW-0325">Glycoprotein</keyword>
<dbReference type="CDD" id="cd03233">
    <property type="entry name" value="ABCG_PDR_domain1"/>
    <property type="match status" value="1"/>
</dbReference>
<dbReference type="PROSITE" id="PS00211">
    <property type="entry name" value="ABC_TRANSPORTER_1"/>
    <property type="match status" value="1"/>
</dbReference>
<gene>
    <name evidence="14" type="ORF">PSALAMII_LOCUS4654</name>
</gene>
<evidence type="ECO:0000256" key="2">
    <source>
        <dbReference type="ARBA" id="ARBA00006012"/>
    </source>
</evidence>
<dbReference type="FunFam" id="3.40.50.300:FF:001465">
    <property type="entry name" value="ABC multidrug transporter (Eurofung)"/>
    <property type="match status" value="1"/>
</dbReference>
<evidence type="ECO:0000256" key="12">
    <source>
        <dbReference type="SAM" id="Phobius"/>
    </source>
</evidence>
<evidence type="ECO:0000313" key="14">
    <source>
        <dbReference type="EMBL" id="CAG8371006.1"/>
    </source>
</evidence>
<evidence type="ECO:0000256" key="10">
    <source>
        <dbReference type="ARBA" id="ARBA00023180"/>
    </source>
</evidence>
<dbReference type="FunFam" id="3.40.50.300:FF:000054">
    <property type="entry name" value="ABC multidrug transporter atrF"/>
    <property type="match status" value="1"/>
</dbReference>
<feature type="domain" description="ABC transporter" evidence="13">
    <location>
        <begin position="166"/>
        <end position="417"/>
    </location>
</feature>
<keyword evidence="9 12" id="KW-0472">Membrane</keyword>
<dbReference type="CDD" id="cd03232">
    <property type="entry name" value="ABCG_PDR_domain2"/>
    <property type="match status" value="1"/>
</dbReference>
<feature type="transmembrane region" description="Helical" evidence="12">
    <location>
        <begin position="605"/>
        <end position="628"/>
    </location>
</feature>
<keyword evidence="8 12" id="KW-1133">Transmembrane helix</keyword>
<dbReference type="InterPro" id="IPR017871">
    <property type="entry name" value="ABC_transporter-like_CS"/>
</dbReference>
<evidence type="ECO:0000256" key="9">
    <source>
        <dbReference type="ARBA" id="ARBA00023136"/>
    </source>
</evidence>
<keyword evidence="5 12" id="KW-0812">Transmembrane</keyword>
<dbReference type="InterPro" id="IPR043926">
    <property type="entry name" value="ABCG_dom"/>
</dbReference>
<evidence type="ECO:0000256" key="6">
    <source>
        <dbReference type="ARBA" id="ARBA00022741"/>
    </source>
</evidence>
<feature type="transmembrane region" description="Helical" evidence="12">
    <location>
        <begin position="1220"/>
        <end position="1241"/>
    </location>
</feature>
<dbReference type="GO" id="GO:0140359">
    <property type="term" value="F:ABC-type transporter activity"/>
    <property type="evidence" value="ECO:0007669"/>
    <property type="project" value="InterPro"/>
</dbReference>
<keyword evidence="6" id="KW-0547">Nucleotide-binding</keyword>
<comment type="subcellular location">
    <subcellularLocation>
        <location evidence="1">Cell membrane</location>
        <topology evidence="1">Multi-pass membrane protein</topology>
    </subcellularLocation>
</comment>
<feature type="transmembrane region" description="Helical" evidence="12">
    <location>
        <begin position="1455"/>
        <end position="1473"/>
    </location>
</feature>
<dbReference type="Pfam" id="PF01061">
    <property type="entry name" value="ABC2_membrane"/>
    <property type="match status" value="2"/>
</dbReference>
<feature type="domain" description="ABC transporter" evidence="13">
    <location>
        <begin position="854"/>
        <end position="1097"/>
    </location>
</feature>
<proteinExistence type="inferred from homology"/>
<dbReference type="GO" id="GO:0005524">
    <property type="term" value="F:ATP binding"/>
    <property type="evidence" value="ECO:0007669"/>
    <property type="project" value="UniProtKB-KW"/>
</dbReference>
<dbReference type="Gene3D" id="3.40.50.300">
    <property type="entry name" value="P-loop containing nucleotide triphosphate hydrolases"/>
    <property type="match status" value="2"/>
</dbReference>
<feature type="region of interest" description="Disordered" evidence="11">
    <location>
        <begin position="820"/>
        <end position="844"/>
    </location>
</feature>
<dbReference type="OrthoDB" id="5559898at2759"/>
<name>A0A9W4J4R5_9EURO</name>
<dbReference type="GO" id="GO:0016887">
    <property type="term" value="F:ATP hydrolysis activity"/>
    <property type="evidence" value="ECO:0007669"/>
    <property type="project" value="InterPro"/>
</dbReference>
<dbReference type="InterPro" id="IPR010929">
    <property type="entry name" value="PDR_CDR_ABC"/>
</dbReference>
<evidence type="ECO:0000256" key="4">
    <source>
        <dbReference type="ARBA" id="ARBA00022475"/>
    </source>
</evidence>
<organism evidence="14 15">
    <name type="scientific">Penicillium salamii</name>
    <dbReference type="NCBI Taxonomy" id="1612424"/>
    <lineage>
        <taxon>Eukaryota</taxon>
        <taxon>Fungi</taxon>
        <taxon>Dikarya</taxon>
        <taxon>Ascomycota</taxon>
        <taxon>Pezizomycotina</taxon>
        <taxon>Eurotiomycetes</taxon>
        <taxon>Eurotiomycetidae</taxon>
        <taxon>Eurotiales</taxon>
        <taxon>Aspergillaceae</taxon>
        <taxon>Penicillium</taxon>
    </lineage>
</organism>
<dbReference type="InterPro" id="IPR034003">
    <property type="entry name" value="ABCG_PDR_2"/>
</dbReference>
<evidence type="ECO:0000256" key="8">
    <source>
        <dbReference type="ARBA" id="ARBA00022989"/>
    </source>
</evidence>
<keyword evidence="7" id="KW-0067">ATP-binding</keyword>
<dbReference type="InterPro" id="IPR027417">
    <property type="entry name" value="P-loop_NTPase"/>
</dbReference>
<dbReference type="Pfam" id="PF06422">
    <property type="entry name" value="PDR_CDR"/>
    <property type="match status" value="1"/>
</dbReference>
<feature type="compositionally biased region" description="Polar residues" evidence="11">
    <location>
        <begin position="87"/>
        <end position="103"/>
    </location>
</feature>
<feature type="compositionally biased region" description="Basic and acidic residues" evidence="11">
    <location>
        <begin position="50"/>
        <end position="62"/>
    </location>
</feature>
<feature type="transmembrane region" description="Helical" evidence="12">
    <location>
        <begin position="673"/>
        <end position="690"/>
    </location>
</feature>
<evidence type="ECO:0000256" key="3">
    <source>
        <dbReference type="ARBA" id="ARBA00022448"/>
    </source>
</evidence>
<dbReference type="Pfam" id="PF00005">
    <property type="entry name" value="ABC_tran"/>
    <property type="match status" value="2"/>
</dbReference>
<comment type="similarity">
    <text evidence="2">Belongs to the ABC transporter superfamily. ABCG family. PDR (TC 3.A.1.205) subfamily.</text>
</comment>
<dbReference type="Proteomes" id="UP001152592">
    <property type="component" value="Unassembled WGS sequence"/>
</dbReference>